<dbReference type="Gene3D" id="2.40.50.140">
    <property type="entry name" value="Nucleic acid-binding proteins"/>
    <property type="match status" value="1"/>
</dbReference>
<reference evidence="1" key="1">
    <citation type="submission" date="2020-11" db="EMBL/GenBank/DDBJ databases">
        <authorList>
            <person name="Tran Van P."/>
        </authorList>
    </citation>
    <scope>NUCLEOTIDE SEQUENCE</scope>
</reference>
<dbReference type="AlphaFoldDB" id="A0A7R9MRD3"/>
<dbReference type="OrthoDB" id="1078367at2759"/>
<feature type="non-terminal residue" evidence="1">
    <location>
        <position position="1"/>
    </location>
</feature>
<accession>A0A7R9MRD3</accession>
<dbReference type="SUPFAM" id="SSF50249">
    <property type="entry name" value="Nucleic acid-binding proteins"/>
    <property type="match status" value="1"/>
</dbReference>
<dbReference type="EMBL" id="OC954594">
    <property type="protein sequence ID" value="CAD7664620.1"/>
    <property type="molecule type" value="Genomic_DNA"/>
</dbReference>
<dbReference type="EMBL" id="CAJPVJ010039769">
    <property type="protein sequence ID" value="CAG2181757.1"/>
    <property type="molecule type" value="Genomic_DNA"/>
</dbReference>
<dbReference type="Proteomes" id="UP000728032">
    <property type="component" value="Unassembled WGS sequence"/>
</dbReference>
<keyword evidence="2" id="KW-1185">Reference proteome</keyword>
<protein>
    <submittedName>
        <fullName evidence="1">Uncharacterized protein</fullName>
    </submittedName>
</protein>
<organism evidence="1">
    <name type="scientific">Oppiella nova</name>
    <dbReference type="NCBI Taxonomy" id="334625"/>
    <lineage>
        <taxon>Eukaryota</taxon>
        <taxon>Metazoa</taxon>
        <taxon>Ecdysozoa</taxon>
        <taxon>Arthropoda</taxon>
        <taxon>Chelicerata</taxon>
        <taxon>Arachnida</taxon>
        <taxon>Acari</taxon>
        <taxon>Acariformes</taxon>
        <taxon>Sarcoptiformes</taxon>
        <taxon>Oribatida</taxon>
        <taxon>Brachypylina</taxon>
        <taxon>Oppioidea</taxon>
        <taxon>Oppiidae</taxon>
        <taxon>Oppiella</taxon>
    </lineage>
</organism>
<evidence type="ECO:0000313" key="2">
    <source>
        <dbReference type="Proteomes" id="UP000728032"/>
    </source>
</evidence>
<gene>
    <name evidence="1" type="ORF">ONB1V03_LOCUS21178</name>
</gene>
<proteinExistence type="predicted"/>
<dbReference type="InterPro" id="IPR012340">
    <property type="entry name" value="NA-bd_OB-fold"/>
</dbReference>
<sequence length="62" mass="6848">EPNCHINWFRSRLLVQGRISYGEITDANGVSHQTTSIIADDVIFLSSGRVATEEDVDEAIEA</sequence>
<name>A0A7R9MRD3_9ACAR</name>
<evidence type="ECO:0000313" key="1">
    <source>
        <dbReference type="EMBL" id="CAD7664620.1"/>
    </source>
</evidence>